<evidence type="ECO:0000313" key="2">
    <source>
        <dbReference type="Proteomes" id="UP000184275"/>
    </source>
</evidence>
<dbReference type="EMBL" id="FRAW01000022">
    <property type="protein sequence ID" value="SHK89859.1"/>
    <property type="molecule type" value="Genomic_DNA"/>
</dbReference>
<keyword evidence="2" id="KW-1185">Reference proteome</keyword>
<dbReference type="SUPFAM" id="SSF53448">
    <property type="entry name" value="Nucleotide-diphospho-sugar transferases"/>
    <property type="match status" value="1"/>
</dbReference>
<dbReference type="Proteomes" id="UP000184275">
    <property type="component" value="Unassembled WGS sequence"/>
</dbReference>
<accession>A0A1M6W898</accession>
<organism evidence="1 2">
    <name type="scientific">Fibrobacter intestinalis</name>
    <dbReference type="NCBI Taxonomy" id="28122"/>
    <lineage>
        <taxon>Bacteria</taxon>
        <taxon>Pseudomonadati</taxon>
        <taxon>Fibrobacterota</taxon>
        <taxon>Fibrobacteria</taxon>
        <taxon>Fibrobacterales</taxon>
        <taxon>Fibrobacteraceae</taxon>
        <taxon>Fibrobacter</taxon>
    </lineage>
</organism>
<evidence type="ECO:0000313" key="1">
    <source>
        <dbReference type="EMBL" id="SHK89859.1"/>
    </source>
</evidence>
<dbReference type="InterPro" id="IPR029044">
    <property type="entry name" value="Nucleotide-diphossugar_trans"/>
</dbReference>
<reference evidence="2" key="1">
    <citation type="submission" date="2016-11" db="EMBL/GenBank/DDBJ databases">
        <authorList>
            <person name="Varghese N."/>
            <person name="Submissions S."/>
        </authorList>
    </citation>
    <scope>NUCLEOTIDE SEQUENCE [LARGE SCALE GENOMIC DNA]</scope>
    <source>
        <strain evidence="2">UWOS</strain>
    </source>
</reference>
<name>A0A1M6W898_9BACT</name>
<sequence length="243" mass="27654">MQKQFDIIVLSKENFQPPIEDDALGWFFAENFSESLAAIDAEWIILCHADTCITREFLNRTADVCAEFPFADAIAPRICTAGNPEPFSSGLLIDKKFNLQEEFRQNPRAEIRQVASLSPFCGIYSARLLQALGGFDTDIQTDLKFFDLGLRALHLGANLFTMPKLSVEISHRINPEPTDNKELARIYYKDADIMRFLRFTFWHPSTLNAIWGKRKGLDEKSLKVTEISKLSSEKWKSVSAEPL</sequence>
<dbReference type="AlphaFoldDB" id="A0A1M6W898"/>
<evidence type="ECO:0008006" key="3">
    <source>
        <dbReference type="Google" id="ProtNLM"/>
    </source>
</evidence>
<proteinExistence type="predicted"/>
<protein>
    <recommendedName>
        <fullName evidence="3">Glycosyltransferase, GT2 family</fullName>
    </recommendedName>
</protein>
<gene>
    <name evidence="1" type="ORF">SAMN05720469_12249</name>
</gene>
<dbReference type="Gene3D" id="3.90.550.10">
    <property type="entry name" value="Spore Coat Polysaccharide Biosynthesis Protein SpsA, Chain A"/>
    <property type="match status" value="1"/>
</dbReference>
<dbReference type="RefSeq" id="WP_073305103.1">
    <property type="nucleotide sequence ID" value="NZ_FRAW01000022.1"/>
</dbReference>